<gene>
    <name evidence="1" type="ORF">DSO57_1024869</name>
</gene>
<accession>A0ACC2S4H2</accession>
<comment type="caution">
    <text evidence="1">The sequence shown here is derived from an EMBL/GenBank/DDBJ whole genome shotgun (WGS) entry which is preliminary data.</text>
</comment>
<evidence type="ECO:0000313" key="1">
    <source>
        <dbReference type="EMBL" id="KAJ9057215.1"/>
    </source>
</evidence>
<protein>
    <submittedName>
        <fullName evidence="1">Uncharacterized protein</fullName>
    </submittedName>
</protein>
<keyword evidence="2" id="KW-1185">Reference proteome</keyword>
<dbReference type="Proteomes" id="UP001165960">
    <property type="component" value="Unassembled WGS sequence"/>
</dbReference>
<proteinExistence type="predicted"/>
<evidence type="ECO:0000313" key="2">
    <source>
        <dbReference type="Proteomes" id="UP001165960"/>
    </source>
</evidence>
<sequence>MPEPAFLVYCTIIGKISNKDEMDELDCMKPEKRNVLDEDLLRAVRIEIDSLQDSERLLLDHSDHILKLQEQTVARANTVITRKNDLMDKIDSLLCKFSVQEHNSLSTLAGREINPVQPSLPQVTQTAPNPVLVDAQTQTDFEFESELQKAAKCVAAYTMVNCANNIMHQKIMEQESKLAEEKENRFKQEEIFKEKISTLECENQLLEGELDKFRLQVVHMQAEIQRLQSGELPESSIP</sequence>
<dbReference type="EMBL" id="QTSX02005816">
    <property type="protein sequence ID" value="KAJ9057215.1"/>
    <property type="molecule type" value="Genomic_DNA"/>
</dbReference>
<name>A0ACC2S4H2_9FUNG</name>
<organism evidence="1 2">
    <name type="scientific">Entomophthora muscae</name>
    <dbReference type="NCBI Taxonomy" id="34485"/>
    <lineage>
        <taxon>Eukaryota</taxon>
        <taxon>Fungi</taxon>
        <taxon>Fungi incertae sedis</taxon>
        <taxon>Zoopagomycota</taxon>
        <taxon>Entomophthoromycotina</taxon>
        <taxon>Entomophthoromycetes</taxon>
        <taxon>Entomophthorales</taxon>
        <taxon>Entomophthoraceae</taxon>
        <taxon>Entomophthora</taxon>
    </lineage>
</organism>
<reference evidence="1" key="1">
    <citation type="submission" date="2022-04" db="EMBL/GenBank/DDBJ databases">
        <title>Genome of the entomopathogenic fungus Entomophthora muscae.</title>
        <authorList>
            <person name="Elya C."/>
            <person name="Lovett B.R."/>
            <person name="Lee E."/>
            <person name="Macias A.M."/>
            <person name="Hajek A.E."/>
            <person name="De Bivort B.L."/>
            <person name="Kasson M.T."/>
            <person name="De Fine Licht H.H."/>
            <person name="Stajich J.E."/>
        </authorList>
    </citation>
    <scope>NUCLEOTIDE SEQUENCE</scope>
    <source>
        <strain evidence="1">Berkeley</strain>
    </source>
</reference>